<name>A0A2T7NGJ3_POMCA</name>
<dbReference type="Proteomes" id="UP000245119">
    <property type="component" value="Linkage Group LG13"/>
</dbReference>
<dbReference type="EMBL" id="PZQS01000013">
    <property type="protein sequence ID" value="PVD20289.1"/>
    <property type="molecule type" value="Genomic_DNA"/>
</dbReference>
<dbReference type="InterPro" id="IPR055188">
    <property type="entry name" value="Choice_anch_I"/>
</dbReference>
<gene>
    <name evidence="3" type="ORF">C0Q70_20786</name>
</gene>
<evidence type="ECO:0000256" key="1">
    <source>
        <dbReference type="SAM" id="SignalP"/>
    </source>
</evidence>
<protein>
    <recommendedName>
        <fullName evidence="2">Choice-of-anchor I domain-containing protein</fullName>
    </recommendedName>
</protein>
<dbReference type="OMA" id="IEMGTIN"/>
<feature type="signal peptide" evidence="1">
    <location>
        <begin position="1"/>
        <end position="15"/>
    </location>
</feature>
<keyword evidence="4" id="KW-1185">Reference proteome</keyword>
<dbReference type="AlphaFoldDB" id="A0A2T7NGJ3"/>
<reference evidence="3 4" key="1">
    <citation type="submission" date="2018-04" db="EMBL/GenBank/DDBJ databases">
        <title>The genome of golden apple snail Pomacea canaliculata provides insight into stress tolerance and invasive adaptation.</title>
        <authorList>
            <person name="Liu C."/>
            <person name="Liu B."/>
            <person name="Ren Y."/>
            <person name="Zhang Y."/>
            <person name="Wang H."/>
            <person name="Li S."/>
            <person name="Jiang F."/>
            <person name="Yin L."/>
            <person name="Zhang G."/>
            <person name="Qian W."/>
            <person name="Fan W."/>
        </authorList>
    </citation>
    <scope>NUCLEOTIDE SEQUENCE [LARGE SCALE GENOMIC DNA]</scope>
    <source>
        <strain evidence="3">SZHN2017</strain>
        <tissue evidence="3">Muscle</tissue>
    </source>
</reference>
<dbReference type="PANTHER" id="PTHR46928">
    <property type="entry name" value="MESENCHYME-SPECIFIC CELL SURFACE GLYCOPROTEIN"/>
    <property type="match status" value="1"/>
</dbReference>
<evidence type="ECO:0000313" key="3">
    <source>
        <dbReference type="EMBL" id="PVD20289.1"/>
    </source>
</evidence>
<keyword evidence="1" id="KW-0732">Signal</keyword>
<feature type="domain" description="Choice-of-anchor I" evidence="2">
    <location>
        <begin position="217"/>
        <end position="500"/>
    </location>
</feature>
<comment type="caution">
    <text evidence="3">The sequence shown here is derived from an EMBL/GenBank/DDBJ whole genome shotgun (WGS) entry which is preliminary data.</text>
</comment>
<dbReference type="PANTHER" id="PTHR46928:SF1">
    <property type="entry name" value="MESENCHYME-SPECIFIC CELL SURFACE GLYCOPROTEIN"/>
    <property type="match status" value="1"/>
</dbReference>
<evidence type="ECO:0000259" key="2">
    <source>
        <dbReference type="Pfam" id="PF22494"/>
    </source>
</evidence>
<dbReference type="OrthoDB" id="6068742at2759"/>
<dbReference type="SUPFAM" id="SSF82171">
    <property type="entry name" value="DPP6 N-terminal domain-like"/>
    <property type="match status" value="1"/>
</dbReference>
<evidence type="ECO:0000313" key="4">
    <source>
        <dbReference type="Proteomes" id="UP000245119"/>
    </source>
</evidence>
<feature type="chain" id="PRO_5015612830" description="Choice-of-anchor I domain-containing protein" evidence="1">
    <location>
        <begin position="16"/>
        <end position="573"/>
    </location>
</feature>
<proteinExistence type="predicted"/>
<organism evidence="3 4">
    <name type="scientific">Pomacea canaliculata</name>
    <name type="common">Golden apple snail</name>
    <dbReference type="NCBI Taxonomy" id="400727"/>
    <lineage>
        <taxon>Eukaryota</taxon>
        <taxon>Metazoa</taxon>
        <taxon>Spiralia</taxon>
        <taxon>Lophotrochozoa</taxon>
        <taxon>Mollusca</taxon>
        <taxon>Gastropoda</taxon>
        <taxon>Caenogastropoda</taxon>
        <taxon>Architaenioglossa</taxon>
        <taxon>Ampullarioidea</taxon>
        <taxon>Ampullariidae</taxon>
        <taxon>Pomacea</taxon>
    </lineage>
</organism>
<dbReference type="InterPro" id="IPR052956">
    <property type="entry name" value="Mesenchyme-surface_protein"/>
</dbReference>
<dbReference type="Pfam" id="PF22494">
    <property type="entry name" value="choice_anch_I"/>
    <property type="match status" value="1"/>
</dbReference>
<accession>A0A2T7NGJ3</accession>
<sequence>MLLVALLSLLAGCTALRFVPGAFLKLPDSQGAHRFNAGTASAAAYDELTKILYVVGTQAAVMNIIDLSNPDSPTIVQTVPFTQGFPAAVAVCHSSQRSFLAVGFQRLGTSSRGKVRIYGALDDPSDPLVSAYDPVPINGYDPTSMQWTDNCYQLVVVSRGQVHKINGAFDDPPTEIEILSMSVVVERREIPISDSALIAGGVRQVFQRCTEGSNALSTRKQDLEIRSVTISEDNVAYFAIGKNNAIGWLDLESAYPEVKFLSLGTKKWKGLGIDASFNDSGINPQPYPIDTFYQPFDLVTFQSGGKTYIATADTGEFTRLTQVEDGCEFSEASTGQEWIAAEGFSSAVPTADITLLRAALRDTSRLGQMEFTRLKTAADGYNALVDGYDRITGYGGRGLSIFTIDPHSTGINSKDSHHVQRVYDSGDIFERIYTGNLADRYKAVFNSQMGSASALQNSRFDMASPETGPAPRAIEMGTINNLTVLAVANGQVGGIYFFTVESEGNNVPIVRYEGFVRRGNPGLSWSEAYGLPDDSVGEPLTSDLQWLTTDQGPYLIALSGQAGVVSLYSVHDP</sequence>